<organism evidence="2 3">
    <name type="scientific">Trametes coccinea (strain BRFM310)</name>
    <name type="common">Pycnoporus coccineus</name>
    <dbReference type="NCBI Taxonomy" id="1353009"/>
    <lineage>
        <taxon>Eukaryota</taxon>
        <taxon>Fungi</taxon>
        <taxon>Dikarya</taxon>
        <taxon>Basidiomycota</taxon>
        <taxon>Agaricomycotina</taxon>
        <taxon>Agaricomycetes</taxon>
        <taxon>Polyporales</taxon>
        <taxon>Polyporaceae</taxon>
        <taxon>Trametes</taxon>
    </lineage>
</organism>
<dbReference type="AlphaFoldDB" id="A0A1Y2IXR5"/>
<dbReference type="EMBL" id="KZ084093">
    <property type="protein sequence ID" value="OSD05433.1"/>
    <property type="molecule type" value="Genomic_DNA"/>
</dbReference>
<feature type="compositionally biased region" description="Acidic residues" evidence="1">
    <location>
        <begin position="151"/>
        <end position="174"/>
    </location>
</feature>
<name>A0A1Y2IXR5_TRAC3</name>
<proteinExistence type="predicted"/>
<gene>
    <name evidence="2" type="ORF">PYCCODRAFT_1457407</name>
</gene>
<feature type="compositionally biased region" description="Basic and acidic residues" evidence="1">
    <location>
        <begin position="116"/>
        <end position="135"/>
    </location>
</feature>
<protein>
    <submittedName>
        <fullName evidence="2">Uncharacterized protein</fullName>
    </submittedName>
</protein>
<feature type="compositionally biased region" description="Polar residues" evidence="1">
    <location>
        <begin position="189"/>
        <end position="201"/>
    </location>
</feature>
<dbReference type="STRING" id="1353009.A0A1Y2IXR5"/>
<dbReference type="Proteomes" id="UP000193067">
    <property type="component" value="Unassembled WGS sequence"/>
</dbReference>
<feature type="region of interest" description="Disordered" evidence="1">
    <location>
        <begin position="101"/>
        <end position="208"/>
    </location>
</feature>
<evidence type="ECO:0000313" key="2">
    <source>
        <dbReference type="EMBL" id="OSD05433.1"/>
    </source>
</evidence>
<keyword evidence="3" id="KW-1185">Reference proteome</keyword>
<evidence type="ECO:0000256" key="1">
    <source>
        <dbReference type="SAM" id="MobiDB-lite"/>
    </source>
</evidence>
<evidence type="ECO:0000313" key="3">
    <source>
        <dbReference type="Proteomes" id="UP000193067"/>
    </source>
</evidence>
<reference evidence="2 3" key="1">
    <citation type="journal article" date="2015" name="Biotechnol. Biofuels">
        <title>Enhanced degradation of softwood versus hardwood by the white-rot fungus Pycnoporus coccineus.</title>
        <authorList>
            <person name="Couturier M."/>
            <person name="Navarro D."/>
            <person name="Chevret D."/>
            <person name="Henrissat B."/>
            <person name="Piumi F."/>
            <person name="Ruiz-Duenas F.J."/>
            <person name="Martinez A.T."/>
            <person name="Grigoriev I.V."/>
            <person name="Riley R."/>
            <person name="Lipzen A."/>
            <person name="Berrin J.G."/>
            <person name="Master E.R."/>
            <person name="Rosso M.N."/>
        </authorList>
    </citation>
    <scope>NUCLEOTIDE SEQUENCE [LARGE SCALE GENOMIC DNA]</scope>
    <source>
        <strain evidence="2 3">BRFM310</strain>
    </source>
</reference>
<sequence length="208" mass="23343">MSWWSSQAQNSSTPSLLVHKAQCRVVDKLCLDEVNAECRESRLRARYFRSSALQTRLQLSLRRRLQRSVQLGIYAADMTAVTSENVDMRCDWRVIATGRRPTHARVPGRTPRWRYRRQDEGKHWESKETVARRSTIDPTKWGSTHLKVEELDASDEEDADEGSTSDESGEDADSESSQGEELAGDGDSISPTFSGVSSKKPSTGPPIT</sequence>
<accession>A0A1Y2IXR5</accession>